<dbReference type="EMBL" id="CP012333">
    <property type="protein sequence ID" value="AKU98687.1"/>
    <property type="molecule type" value="Genomic_DNA"/>
</dbReference>
<organism evidence="1 2">
    <name type="scientific">Labilithrix luteola</name>
    <dbReference type="NCBI Taxonomy" id="1391654"/>
    <lineage>
        <taxon>Bacteria</taxon>
        <taxon>Pseudomonadati</taxon>
        <taxon>Myxococcota</taxon>
        <taxon>Polyangia</taxon>
        <taxon>Polyangiales</taxon>
        <taxon>Labilitrichaceae</taxon>
        <taxon>Labilithrix</taxon>
    </lineage>
</organism>
<dbReference type="KEGG" id="llu:AKJ09_05351"/>
<evidence type="ECO:0000313" key="1">
    <source>
        <dbReference type="EMBL" id="AKU98687.1"/>
    </source>
</evidence>
<gene>
    <name evidence="1" type="ORF">AKJ09_05351</name>
</gene>
<keyword evidence="2" id="KW-1185">Reference proteome</keyword>
<sequence length="59" mass="6672">MSRENEADARQYAEQLLILVRGQGGSDLRELATRLERFLADPTTIADEYWHGGLMQAHA</sequence>
<name>A0A0K1PYV9_9BACT</name>
<proteinExistence type="predicted"/>
<evidence type="ECO:0000313" key="2">
    <source>
        <dbReference type="Proteomes" id="UP000064967"/>
    </source>
</evidence>
<dbReference type="Proteomes" id="UP000064967">
    <property type="component" value="Chromosome"/>
</dbReference>
<accession>A0A0K1PYV9</accession>
<reference evidence="1 2" key="1">
    <citation type="submission" date="2015-08" db="EMBL/GenBank/DDBJ databases">
        <authorList>
            <person name="Babu N.S."/>
            <person name="Beckwith C.J."/>
            <person name="Beseler K.G."/>
            <person name="Brison A."/>
            <person name="Carone J.V."/>
            <person name="Caskin T.P."/>
            <person name="Diamond M."/>
            <person name="Durham M.E."/>
            <person name="Foxe J.M."/>
            <person name="Go M."/>
            <person name="Henderson B.A."/>
            <person name="Jones I.B."/>
            <person name="McGettigan J.A."/>
            <person name="Micheletti S.J."/>
            <person name="Nasrallah M.E."/>
            <person name="Ortiz D."/>
            <person name="Piller C.R."/>
            <person name="Privatt S.R."/>
            <person name="Schneider S.L."/>
            <person name="Sharp S."/>
            <person name="Smith T.C."/>
            <person name="Stanton J.D."/>
            <person name="Ullery H.E."/>
            <person name="Wilson R.J."/>
            <person name="Serrano M.G."/>
            <person name="Buck G."/>
            <person name="Lee V."/>
            <person name="Wang Y."/>
            <person name="Carvalho R."/>
            <person name="Voegtly L."/>
            <person name="Shi R."/>
            <person name="Duckworth R."/>
            <person name="Johnson A."/>
            <person name="Loviza R."/>
            <person name="Walstead R."/>
            <person name="Shah Z."/>
            <person name="Kiflezghi M."/>
            <person name="Wade K."/>
            <person name="Ball S.L."/>
            <person name="Bradley K.W."/>
            <person name="Asai D.J."/>
            <person name="Bowman C.A."/>
            <person name="Russell D.A."/>
            <person name="Pope W.H."/>
            <person name="Jacobs-Sera D."/>
            <person name="Hendrix R.W."/>
            <person name="Hatfull G.F."/>
        </authorList>
    </citation>
    <scope>NUCLEOTIDE SEQUENCE [LARGE SCALE GENOMIC DNA]</scope>
    <source>
        <strain evidence="1 2">DSM 27648</strain>
    </source>
</reference>
<dbReference type="AlphaFoldDB" id="A0A0K1PYV9"/>
<protein>
    <submittedName>
        <fullName evidence="1">Uncharacterized protein</fullName>
    </submittedName>
</protein>
<dbReference type="RefSeq" id="WP_146649661.1">
    <property type="nucleotide sequence ID" value="NZ_CP012333.1"/>
</dbReference>